<dbReference type="Proteomes" id="UP000694892">
    <property type="component" value="Chromosome 3L"/>
</dbReference>
<sequence>ATFMYEQFPDLMNMLWTRMLKDNKKNWRRVYK</sequence>
<dbReference type="InterPro" id="IPR013809">
    <property type="entry name" value="ENTH"/>
</dbReference>
<dbReference type="InterPro" id="IPR008942">
    <property type="entry name" value="ENTH_VHS"/>
</dbReference>
<feature type="domain" description="ENTH" evidence="1">
    <location>
        <begin position="1"/>
        <end position="32"/>
    </location>
</feature>
<accession>A0A974DAE7</accession>
<dbReference type="SUPFAM" id="SSF48464">
    <property type="entry name" value="ENTH/VHS domain"/>
    <property type="match status" value="1"/>
</dbReference>
<reference evidence="3" key="1">
    <citation type="journal article" date="2016" name="Nature">
        <title>Genome evolution in the allotetraploid frog Xenopus laevis.</title>
        <authorList>
            <person name="Session A.M."/>
            <person name="Uno Y."/>
            <person name="Kwon T."/>
            <person name="Chapman J.A."/>
            <person name="Toyoda A."/>
            <person name="Takahashi S."/>
            <person name="Fukui A."/>
            <person name="Hikosaka A."/>
            <person name="Suzuki A."/>
            <person name="Kondo M."/>
            <person name="van Heeringen S.J."/>
            <person name="Quigley I."/>
            <person name="Heinz S."/>
            <person name="Ogino H."/>
            <person name="Ochi H."/>
            <person name="Hellsten U."/>
            <person name="Lyons J.B."/>
            <person name="Simakov O."/>
            <person name="Putnam N."/>
            <person name="Stites J."/>
            <person name="Kuroki Y."/>
            <person name="Tanaka T."/>
            <person name="Michiue T."/>
            <person name="Watanabe M."/>
            <person name="Bogdanovic O."/>
            <person name="Lister R."/>
            <person name="Georgiou G."/>
            <person name="Paranjpe S.S."/>
            <person name="van Kruijsbergen I."/>
            <person name="Shu S."/>
            <person name="Carlson J."/>
            <person name="Kinoshita T."/>
            <person name="Ohta Y."/>
            <person name="Mawaribuchi S."/>
            <person name="Jenkins J."/>
            <person name="Grimwood J."/>
            <person name="Schmutz J."/>
            <person name="Mitros T."/>
            <person name="Mozaffari S.V."/>
            <person name="Suzuki Y."/>
            <person name="Haramoto Y."/>
            <person name="Yamamoto T.S."/>
            <person name="Takagi C."/>
            <person name="Heald R."/>
            <person name="Miller K."/>
            <person name="Haudenschild C."/>
            <person name="Kitzman J."/>
            <person name="Nakayama T."/>
            <person name="Izutsu Y."/>
            <person name="Robert J."/>
            <person name="Fortriede J."/>
            <person name="Burns K."/>
            <person name="Lotay V."/>
            <person name="Karimi K."/>
            <person name="Yasuoka Y."/>
            <person name="Dichmann D.S."/>
            <person name="Flajnik M.F."/>
            <person name="Houston D.W."/>
            <person name="Shendure J."/>
            <person name="DuPasquier L."/>
            <person name="Vize P.D."/>
            <person name="Zorn A.M."/>
            <person name="Ito M."/>
            <person name="Marcotte E.M."/>
            <person name="Wallingford J.B."/>
            <person name="Ito Y."/>
            <person name="Asashima M."/>
            <person name="Ueno N."/>
            <person name="Matsuda Y."/>
            <person name="Veenstra G.J."/>
            <person name="Fujiyama A."/>
            <person name="Harland R.M."/>
            <person name="Taira M."/>
            <person name="Rokhsar D.S."/>
        </authorList>
    </citation>
    <scope>NUCLEOTIDE SEQUENCE [LARGE SCALE GENOMIC DNA]</scope>
    <source>
        <strain evidence="3">J</strain>
    </source>
</reference>
<proteinExistence type="predicted"/>
<organism evidence="2 3">
    <name type="scientific">Xenopus laevis</name>
    <name type="common">African clawed frog</name>
    <dbReference type="NCBI Taxonomy" id="8355"/>
    <lineage>
        <taxon>Eukaryota</taxon>
        <taxon>Metazoa</taxon>
        <taxon>Chordata</taxon>
        <taxon>Craniata</taxon>
        <taxon>Vertebrata</taxon>
        <taxon>Euteleostomi</taxon>
        <taxon>Amphibia</taxon>
        <taxon>Batrachia</taxon>
        <taxon>Anura</taxon>
        <taxon>Pipoidea</taxon>
        <taxon>Pipidae</taxon>
        <taxon>Xenopodinae</taxon>
        <taxon>Xenopus</taxon>
        <taxon>Xenopus</taxon>
    </lineage>
</organism>
<dbReference type="AlphaFoldDB" id="A0A974DAE7"/>
<evidence type="ECO:0000313" key="2">
    <source>
        <dbReference type="EMBL" id="OCT88153.1"/>
    </source>
</evidence>
<feature type="non-terminal residue" evidence="2">
    <location>
        <position position="1"/>
    </location>
</feature>
<dbReference type="Pfam" id="PF01417">
    <property type="entry name" value="ENTH"/>
    <property type="match status" value="1"/>
</dbReference>
<protein>
    <recommendedName>
        <fullName evidence="1">ENTH domain-containing protein</fullName>
    </recommendedName>
</protein>
<gene>
    <name evidence="2" type="ORF">XELAEV_1801678011mg</name>
</gene>
<feature type="non-terminal residue" evidence="2">
    <location>
        <position position="32"/>
    </location>
</feature>
<dbReference type="EMBL" id="CM004470">
    <property type="protein sequence ID" value="OCT88153.1"/>
    <property type="molecule type" value="Genomic_DNA"/>
</dbReference>
<dbReference type="Gene3D" id="1.25.40.90">
    <property type="match status" value="1"/>
</dbReference>
<evidence type="ECO:0000259" key="1">
    <source>
        <dbReference type="PROSITE" id="PS50942"/>
    </source>
</evidence>
<dbReference type="PROSITE" id="PS50942">
    <property type="entry name" value="ENTH"/>
    <property type="match status" value="1"/>
</dbReference>
<evidence type="ECO:0000313" key="3">
    <source>
        <dbReference type="Proteomes" id="UP000694892"/>
    </source>
</evidence>
<name>A0A974DAE7_XENLA</name>